<gene>
    <name evidence="2" type="ORF">SDC9_154925</name>
</gene>
<feature type="transmembrane region" description="Helical" evidence="1">
    <location>
        <begin position="12"/>
        <end position="35"/>
    </location>
</feature>
<evidence type="ECO:0000313" key="2">
    <source>
        <dbReference type="EMBL" id="MPN07654.1"/>
    </source>
</evidence>
<keyword evidence="1" id="KW-1133">Transmembrane helix</keyword>
<proteinExistence type="predicted"/>
<keyword evidence="1" id="KW-0812">Transmembrane</keyword>
<name>A0A645F4W9_9ZZZZ</name>
<comment type="caution">
    <text evidence="2">The sequence shown here is derived from an EMBL/GenBank/DDBJ whole genome shotgun (WGS) entry which is preliminary data.</text>
</comment>
<keyword evidence="1" id="KW-0472">Membrane</keyword>
<evidence type="ECO:0000256" key="1">
    <source>
        <dbReference type="SAM" id="Phobius"/>
    </source>
</evidence>
<dbReference type="EMBL" id="VSSQ01053653">
    <property type="protein sequence ID" value="MPN07654.1"/>
    <property type="molecule type" value="Genomic_DNA"/>
</dbReference>
<sequence length="53" mass="5718">MDAALQIPVGVIYIAVPFCGVITLFYAVYNCFVAVQEYKNHSARTSDGTAGTM</sequence>
<reference evidence="2" key="1">
    <citation type="submission" date="2019-08" db="EMBL/GenBank/DDBJ databases">
        <authorList>
            <person name="Kucharzyk K."/>
            <person name="Murdoch R.W."/>
            <person name="Higgins S."/>
            <person name="Loffler F."/>
        </authorList>
    </citation>
    <scope>NUCLEOTIDE SEQUENCE</scope>
</reference>
<dbReference type="AlphaFoldDB" id="A0A645F4W9"/>
<protein>
    <submittedName>
        <fullName evidence="2">Uncharacterized protein</fullName>
    </submittedName>
</protein>
<organism evidence="2">
    <name type="scientific">bioreactor metagenome</name>
    <dbReference type="NCBI Taxonomy" id="1076179"/>
    <lineage>
        <taxon>unclassified sequences</taxon>
        <taxon>metagenomes</taxon>
        <taxon>ecological metagenomes</taxon>
    </lineage>
</organism>
<accession>A0A645F4W9</accession>